<name>A0ABW4YIK8_9BACL</name>
<feature type="coiled-coil region" evidence="1">
    <location>
        <begin position="266"/>
        <end position="311"/>
    </location>
</feature>
<proteinExistence type="predicted"/>
<evidence type="ECO:0000313" key="2">
    <source>
        <dbReference type="EMBL" id="MFD2115334.1"/>
    </source>
</evidence>
<dbReference type="RefSeq" id="WP_377770390.1">
    <property type="nucleotide sequence ID" value="NZ_JBHUHO010000016.1"/>
</dbReference>
<gene>
    <name evidence="2" type="ORF">ACFSJH_06250</name>
</gene>
<evidence type="ECO:0000313" key="3">
    <source>
        <dbReference type="Proteomes" id="UP001597362"/>
    </source>
</evidence>
<organism evidence="2 3">
    <name type="scientific">Paenibacillus yanchengensis</name>
    <dbReference type="NCBI Taxonomy" id="2035833"/>
    <lineage>
        <taxon>Bacteria</taxon>
        <taxon>Bacillati</taxon>
        <taxon>Bacillota</taxon>
        <taxon>Bacilli</taxon>
        <taxon>Bacillales</taxon>
        <taxon>Paenibacillaceae</taxon>
        <taxon>Paenibacillus</taxon>
    </lineage>
</organism>
<protein>
    <submittedName>
        <fullName evidence="2">Uncharacterized protein</fullName>
    </submittedName>
</protein>
<dbReference type="Proteomes" id="UP001597362">
    <property type="component" value="Unassembled WGS sequence"/>
</dbReference>
<dbReference type="EMBL" id="JBHUHO010000016">
    <property type="protein sequence ID" value="MFD2115334.1"/>
    <property type="molecule type" value="Genomic_DNA"/>
</dbReference>
<feature type="coiled-coil region" evidence="1">
    <location>
        <begin position="2"/>
        <end position="118"/>
    </location>
</feature>
<comment type="caution">
    <text evidence="2">The sequence shown here is derived from an EMBL/GenBank/DDBJ whole genome shotgun (WGS) entry which is preliminary data.</text>
</comment>
<accession>A0ABW4YIK8</accession>
<keyword evidence="3" id="KW-1185">Reference proteome</keyword>
<keyword evidence="1" id="KW-0175">Coiled coil</keyword>
<reference evidence="3" key="1">
    <citation type="journal article" date="2019" name="Int. J. Syst. Evol. Microbiol.">
        <title>The Global Catalogue of Microorganisms (GCM) 10K type strain sequencing project: providing services to taxonomists for standard genome sequencing and annotation.</title>
        <authorList>
            <consortium name="The Broad Institute Genomics Platform"/>
            <consortium name="The Broad Institute Genome Sequencing Center for Infectious Disease"/>
            <person name="Wu L."/>
            <person name="Ma J."/>
        </authorList>
    </citation>
    <scope>NUCLEOTIDE SEQUENCE [LARGE SCALE GENOMIC DNA]</scope>
    <source>
        <strain evidence="3">GH52</strain>
    </source>
</reference>
<sequence length="314" mass="36726">MSNHIQQQLLEAKQRVERMEKLEQRQQAMQKNIQQLQRETTQLEVKLDMEQEDVNKLMRLSLTNLFHTILRSKQEQLEMEQQQVLQATLQLQRNKQLQADAETSLAELRAELAALRHAPYEYEKLFKEQEKQFLKSSHNSEAWHKLKEQLSDTTSSIKEMKEAVQAAKKVVSALEEAQTNLTKAKNWGNWDVWANGGIMSSMIKHGHIDDANLSITSAQHYLKLLRTELNDLKQQPVLEADIQQLLKGMDIWFDNIISDWIVQERIVEAKANVERLLNRIKRLVEQLLQQQQAAERDLQSYKNQQTALIENDIL</sequence>
<evidence type="ECO:0000256" key="1">
    <source>
        <dbReference type="SAM" id="Coils"/>
    </source>
</evidence>